<dbReference type="Pfam" id="PF07741">
    <property type="entry name" value="BRF1"/>
    <property type="match status" value="1"/>
</dbReference>
<feature type="region of interest" description="Disordered" evidence="1">
    <location>
        <begin position="231"/>
        <end position="275"/>
    </location>
</feature>
<feature type="domain" description="Brf1 TBP-binding" evidence="2">
    <location>
        <begin position="71"/>
        <end position="192"/>
    </location>
</feature>
<feature type="compositionally biased region" description="Basic and acidic residues" evidence="1">
    <location>
        <begin position="244"/>
        <end position="254"/>
    </location>
</feature>
<gene>
    <name evidence="3" type="ORF">HPP92_016234</name>
</gene>
<accession>A0A835QHQ2</accession>
<evidence type="ECO:0000313" key="4">
    <source>
        <dbReference type="Proteomes" id="UP000639772"/>
    </source>
</evidence>
<dbReference type="OrthoDB" id="784014at2759"/>
<evidence type="ECO:0000259" key="2">
    <source>
        <dbReference type="Pfam" id="PF07741"/>
    </source>
</evidence>
<evidence type="ECO:0000313" key="3">
    <source>
        <dbReference type="EMBL" id="KAG0471688.1"/>
    </source>
</evidence>
<dbReference type="InterPro" id="IPR011665">
    <property type="entry name" value="BRF1_TBP-bd_dom"/>
</dbReference>
<proteinExistence type="predicted"/>
<comment type="caution">
    <text evidence="3">The sequence shown here is derived from an EMBL/GenBank/DDBJ whole genome shotgun (WGS) entry which is preliminary data.</text>
</comment>
<reference evidence="3 4" key="1">
    <citation type="journal article" date="2020" name="Nat. Food">
        <title>A phased Vanilla planifolia genome enables genetic improvement of flavour and production.</title>
        <authorList>
            <person name="Hasing T."/>
            <person name="Tang H."/>
            <person name="Brym M."/>
            <person name="Khazi F."/>
            <person name="Huang T."/>
            <person name="Chambers A.H."/>
        </authorList>
    </citation>
    <scope>NUCLEOTIDE SEQUENCE [LARGE SCALE GENOMIC DNA]</scope>
    <source>
        <tissue evidence="3">Leaf</tissue>
    </source>
</reference>
<dbReference type="EMBL" id="JADCNM010000008">
    <property type="protein sequence ID" value="KAG0471688.1"/>
    <property type="molecule type" value="Genomic_DNA"/>
</dbReference>
<sequence>MKGNMARGSLMWCSHCGEDKETMLYHHQRFICCLGCGKVLDCISFKGNSAFRKGKFYWDSHLEHWDSECLSDIDDSEIGQYLCNEEERHFKKIIWEEMNKDYLEEQALKEAMAVAVAQGTRQDNLTNGFDKLISPRELAAAVAEKSRKKKKQNLGVDKRNSTLAKSLGGTSPVLKRKSFSSKINYAALERLYKNNAKKQRTESEAAESCSGDLNAIDGNHAESNGEAVIANGESCGEMKPYGDGNKDDGDHYYSNEDGNYCENEDDDYHDHWDDS</sequence>
<protein>
    <recommendedName>
        <fullName evidence="2">Brf1 TBP-binding domain-containing protein</fullName>
    </recommendedName>
</protein>
<feature type="region of interest" description="Disordered" evidence="1">
    <location>
        <begin position="145"/>
        <end position="169"/>
    </location>
</feature>
<evidence type="ECO:0000256" key="1">
    <source>
        <dbReference type="SAM" id="MobiDB-lite"/>
    </source>
</evidence>
<dbReference type="Proteomes" id="UP000639772">
    <property type="component" value="Unassembled WGS sequence"/>
</dbReference>
<organism evidence="3 4">
    <name type="scientific">Vanilla planifolia</name>
    <name type="common">Vanilla</name>
    <dbReference type="NCBI Taxonomy" id="51239"/>
    <lineage>
        <taxon>Eukaryota</taxon>
        <taxon>Viridiplantae</taxon>
        <taxon>Streptophyta</taxon>
        <taxon>Embryophyta</taxon>
        <taxon>Tracheophyta</taxon>
        <taxon>Spermatophyta</taxon>
        <taxon>Magnoliopsida</taxon>
        <taxon>Liliopsida</taxon>
        <taxon>Asparagales</taxon>
        <taxon>Orchidaceae</taxon>
        <taxon>Vanilloideae</taxon>
        <taxon>Vanilleae</taxon>
        <taxon>Vanilla</taxon>
    </lineage>
</organism>
<dbReference type="Gene3D" id="1.20.5.650">
    <property type="entry name" value="Single helix bin"/>
    <property type="match status" value="1"/>
</dbReference>
<name>A0A835QHQ2_VANPL</name>
<dbReference type="AlphaFoldDB" id="A0A835QHQ2"/>